<sequence>MADLDRLDALARAYDAAVHEIRQDLTAFASQMWASMPNYRDEAVEAMAQALAPRVLAGQLQTAELTRAYLIGCASELGLTVTVPAIDREAVTGMRGVDPLKVYQRPGMTTWTALSRGKTLDQAVSAGGLRLTQLIGGDLQNAKRVQSRDTMRATGGRYYRRLLTGRENCALCVIASTQRYHVENLLPIHPGCDCNVGPLPAGMAVEQVIDEETLEAAHKAVEARTGASDRGGRLPEYKDIILTTEHGEYGPVISFKETRQERRRAPAPKASTTGAHASPRSAGEPRWLRPGGSGKVDVPEGTILQDHEVRTAQALADLGHTVRFRVVDNTPGVKNPDVEIDGEIWEFKAPRGASEKNTISDQFKKARKQASRLVIDLRRCGLSDEVAIEQIERRFRGQTRITRVIVISHDGTVAAFEHR</sequence>
<dbReference type="Proteomes" id="UP000185772">
    <property type="component" value="Unassembled WGS sequence"/>
</dbReference>
<feature type="region of interest" description="Disordered" evidence="1">
    <location>
        <begin position="254"/>
        <end position="295"/>
    </location>
</feature>
<reference evidence="3 4" key="1">
    <citation type="submission" date="2016-12" db="EMBL/GenBank/DDBJ databases">
        <title>Genomic comparison of strains in the 'Actinomyces naeslundii' group.</title>
        <authorList>
            <person name="Mughal S.R."/>
            <person name="Do T."/>
            <person name="Gilbert S.C."/>
            <person name="Witherden E.A."/>
            <person name="Didelot X."/>
            <person name="Beighton D."/>
        </authorList>
    </citation>
    <scope>NUCLEOTIDE SEQUENCE [LARGE SCALE GENOMIC DNA]</scope>
    <source>
        <strain evidence="3 4">MMRCO6-1</strain>
    </source>
</reference>
<proteinExistence type="predicted"/>
<evidence type="ECO:0000313" key="3">
    <source>
        <dbReference type="EMBL" id="OLO55985.1"/>
    </source>
</evidence>
<name>A0A1Q8W364_9ACTO</name>
<dbReference type="Pfam" id="PF18451">
    <property type="entry name" value="CdiA_C"/>
    <property type="match status" value="1"/>
</dbReference>
<dbReference type="RefSeq" id="WP_070659853.1">
    <property type="nucleotide sequence ID" value="NZ_MSKM01000001.1"/>
</dbReference>
<dbReference type="Gene3D" id="3.40.1350.120">
    <property type="match status" value="1"/>
</dbReference>
<evidence type="ECO:0000259" key="2">
    <source>
        <dbReference type="Pfam" id="PF18451"/>
    </source>
</evidence>
<dbReference type="InterPro" id="IPR040559">
    <property type="entry name" value="CdiA_C"/>
</dbReference>
<dbReference type="GO" id="GO:0004549">
    <property type="term" value="F:tRNA-specific ribonuclease activity"/>
    <property type="evidence" value="ECO:0007669"/>
    <property type="project" value="InterPro"/>
</dbReference>
<comment type="caution">
    <text evidence="3">The sequence shown here is derived from an EMBL/GenBank/DDBJ whole genome shotgun (WGS) entry which is preliminary data.</text>
</comment>
<accession>A0A1Q8W364</accession>
<organism evidence="3 4">
    <name type="scientific">Actinomyces oris</name>
    <dbReference type="NCBI Taxonomy" id="544580"/>
    <lineage>
        <taxon>Bacteria</taxon>
        <taxon>Bacillati</taxon>
        <taxon>Actinomycetota</taxon>
        <taxon>Actinomycetes</taxon>
        <taxon>Actinomycetales</taxon>
        <taxon>Actinomycetaceae</taxon>
        <taxon>Actinomyces</taxon>
    </lineage>
</organism>
<evidence type="ECO:0000313" key="4">
    <source>
        <dbReference type="Proteomes" id="UP000185772"/>
    </source>
</evidence>
<feature type="domain" description="tRNA nuclease CdiA C-terminal" evidence="2">
    <location>
        <begin position="334"/>
        <end position="413"/>
    </location>
</feature>
<dbReference type="CDD" id="cd13442">
    <property type="entry name" value="CDI_toxin_Bp1026b-like"/>
    <property type="match status" value="1"/>
</dbReference>
<gene>
    <name evidence="3" type="ORF">BKH27_00300</name>
</gene>
<dbReference type="AlphaFoldDB" id="A0A1Q8W364"/>
<dbReference type="EMBL" id="MSKM01000001">
    <property type="protein sequence ID" value="OLO55985.1"/>
    <property type="molecule type" value="Genomic_DNA"/>
</dbReference>
<protein>
    <recommendedName>
        <fullName evidence="2">tRNA nuclease CdiA C-terminal domain-containing protein</fullName>
    </recommendedName>
</protein>
<dbReference type="InterPro" id="IPR033806">
    <property type="entry name" value="CDI_toxin_Bp1026b-like"/>
</dbReference>
<evidence type="ECO:0000256" key="1">
    <source>
        <dbReference type="SAM" id="MobiDB-lite"/>
    </source>
</evidence>